<dbReference type="EMBL" id="CP046172">
    <property type="protein sequence ID" value="QIS13897.1"/>
    <property type="molecule type" value="Genomic_DNA"/>
</dbReference>
<dbReference type="PANTHER" id="PTHR42815:SF2">
    <property type="entry name" value="FAD-BINDING, PUTATIVE (AFU_ORTHOLOGUE AFUA_6G07600)-RELATED"/>
    <property type="match status" value="1"/>
</dbReference>
<accession>A0A6G9YLE3</accession>
<dbReference type="InterPro" id="IPR011576">
    <property type="entry name" value="Pyridox_Oxase_N"/>
</dbReference>
<dbReference type="Proteomes" id="UP000503540">
    <property type="component" value="Chromosome"/>
</dbReference>
<evidence type="ECO:0000313" key="3">
    <source>
        <dbReference type="Proteomes" id="UP000503540"/>
    </source>
</evidence>
<proteinExistence type="predicted"/>
<keyword evidence="3" id="KW-1185">Reference proteome</keyword>
<reference evidence="2 3" key="1">
    <citation type="journal article" date="2019" name="ACS Chem. Biol.">
        <title>Identification and Mobilization of a Cryptic Antibiotic Biosynthesis Gene Locus from a Human-Pathogenic Nocardia Isolate.</title>
        <authorList>
            <person name="Herisse M."/>
            <person name="Ishida K."/>
            <person name="Porter J.L."/>
            <person name="Howden B."/>
            <person name="Hertweck C."/>
            <person name="Stinear T.P."/>
            <person name="Pidot S.J."/>
        </authorList>
    </citation>
    <scope>NUCLEOTIDE SEQUENCE [LARGE SCALE GENOMIC DNA]</scope>
    <source>
        <strain evidence="2 3">AUSMDU00012717</strain>
    </source>
</reference>
<dbReference type="AlphaFoldDB" id="A0A6G9YLE3"/>
<name>A0A6G9YLE3_9NOCA</name>
<dbReference type="SUPFAM" id="SSF50475">
    <property type="entry name" value="FMN-binding split barrel"/>
    <property type="match status" value="1"/>
</dbReference>
<protein>
    <submittedName>
        <fullName evidence="2">Pyridoxamine 5'-phosphate oxidase family protein</fullName>
    </submittedName>
</protein>
<feature type="domain" description="Pyridoxamine 5'-phosphate oxidase N-terminal" evidence="1">
    <location>
        <begin position="175"/>
        <end position="271"/>
    </location>
</feature>
<evidence type="ECO:0000259" key="1">
    <source>
        <dbReference type="Pfam" id="PF01243"/>
    </source>
</evidence>
<dbReference type="KEGG" id="nah:F5544_30260"/>
<dbReference type="InterPro" id="IPR012349">
    <property type="entry name" value="Split_barrel_FMN-bd"/>
</dbReference>
<dbReference type="PANTHER" id="PTHR42815">
    <property type="entry name" value="FAD-BINDING, PUTATIVE (AFU_ORTHOLOGUE AFUA_6G07600)-RELATED"/>
    <property type="match status" value="1"/>
</dbReference>
<organism evidence="2 3">
    <name type="scientific">Nocardia arthritidis</name>
    <dbReference type="NCBI Taxonomy" id="228602"/>
    <lineage>
        <taxon>Bacteria</taxon>
        <taxon>Bacillati</taxon>
        <taxon>Actinomycetota</taxon>
        <taxon>Actinomycetes</taxon>
        <taxon>Mycobacteriales</taxon>
        <taxon>Nocardiaceae</taxon>
        <taxon>Nocardia</taxon>
    </lineage>
</organism>
<gene>
    <name evidence="2" type="ORF">F5544_30260</name>
</gene>
<evidence type="ECO:0000313" key="2">
    <source>
        <dbReference type="EMBL" id="QIS13897.1"/>
    </source>
</evidence>
<dbReference type="Pfam" id="PF01243">
    <property type="entry name" value="PNPOx_N"/>
    <property type="match status" value="1"/>
</dbReference>
<sequence>MPNARPDKRFAMSPFHPGELAVQRRMGQADTATRVGRIISAEIPPVAALFLAEQRLVVLAAADADGRMWASQLTGAPGFVRAVDTGTIGIAARPVPGDPLRAALTRPAHVGMIALQPQRRRRMRANGTAEPADYGLRIVTDQVYSNCPKYISIRDIESRLPVAQPPSSVRGTELDARQRDAIGAADTFFVATADAEGNADASHRGGNPGFLQVLSPTRLRWPDYRGNSMFMTLGNIADDPRCGLLIPDWSGGALQLTGTAELVWDPDTFTAGAQCSIDFTISEVVELRDAYPLRWTRPELSPVNP</sequence>
<dbReference type="Gene3D" id="2.30.110.10">
    <property type="entry name" value="Electron Transport, Fmn-binding Protein, Chain A"/>
    <property type="match status" value="2"/>
</dbReference>